<comment type="caution">
    <text evidence="1">The sequence shown here is derived from an EMBL/GenBank/DDBJ whole genome shotgun (WGS) entry which is preliminary data.</text>
</comment>
<keyword evidence="2" id="KW-1185">Reference proteome</keyword>
<sequence length="267" mass="29069">MSGQPRGRAVDITAHLPVLLIGLQWLLDTEQPETALVSRHGQVLRSVGNRVMRFLPLGFDGRAAVFLYVERPEWSVERKPRHLLARNEINDLADLVTDCGEQVEARWLCDPRVSCAVALRTPVHPSLLAAVERFEAGCPKRAHRGALVCRCQERHAGFASAVSVHDLTRRWRIDPRGHDPFGPTLRSRHDGAGAGENALERRALLGRLTLAQVCGVIPPIDGDAVVADAQLARRGIAGSDRANDAGDSGVARLRCRSDAIGLCDGLC</sequence>
<proteinExistence type="predicted"/>
<name>A0ABQ1CFE4_9MYCO</name>
<evidence type="ECO:0000313" key="1">
    <source>
        <dbReference type="EMBL" id="GFG83159.1"/>
    </source>
</evidence>
<dbReference type="RefSeq" id="WP_162951698.1">
    <property type="nucleotide sequence ID" value="NZ_BLKX01000003.1"/>
</dbReference>
<accession>A0ABQ1CFE4</accession>
<organism evidence="1 2">
    <name type="scientific">Mycobacterium paragordonae</name>
    <dbReference type="NCBI Taxonomy" id="1389713"/>
    <lineage>
        <taxon>Bacteria</taxon>
        <taxon>Bacillati</taxon>
        <taxon>Actinomycetota</taxon>
        <taxon>Actinomycetes</taxon>
        <taxon>Mycobacteriales</taxon>
        <taxon>Mycobacteriaceae</taxon>
        <taxon>Mycobacterium</taxon>
    </lineage>
</organism>
<evidence type="ECO:0000313" key="2">
    <source>
        <dbReference type="Proteomes" id="UP000465240"/>
    </source>
</evidence>
<protein>
    <submittedName>
        <fullName evidence="1">Uncharacterized protein</fullName>
    </submittedName>
</protein>
<gene>
    <name evidence="1" type="ORF">MPRG_64350</name>
</gene>
<reference evidence="1 2" key="1">
    <citation type="journal article" date="2019" name="Emerg. Microbes Infect.">
        <title>Comprehensive subspecies identification of 175 nontuberculous mycobacteria species based on 7547 genomic profiles.</title>
        <authorList>
            <person name="Matsumoto Y."/>
            <person name="Kinjo T."/>
            <person name="Motooka D."/>
            <person name="Nabeya D."/>
            <person name="Jung N."/>
            <person name="Uechi K."/>
            <person name="Horii T."/>
            <person name="Iida T."/>
            <person name="Fujita J."/>
            <person name="Nakamura S."/>
        </authorList>
    </citation>
    <scope>NUCLEOTIDE SEQUENCE [LARGE SCALE GENOMIC DNA]</scope>
    <source>
        <strain evidence="1 2">JCM 18565</strain>
    </source>
</reference>
<dbReference type="EMBL" id="BLKX01000003">
    <property type="protein sequence ID" value="GFG83159.1"/>
    <property type="molecule type" value="Genomic_DNA"/>
</dbReference>
<dbReference type="Proteomes" id="UP000465240">
    <property type="component" value="Unassembled WGS sequence"/>
</dbReference>